<name>A0A444RVF8_VERDA</name>
<protein>
    <submittedName>
        <fullName evidence="3">Uncharacterized protein</fullName>
    </submittedName>
</protein>
<dbReference type="EMBL" id="RSDZ01000070">
    <property type="protein sequence ID" value="RXG45099.1"/>
    <property type="molecule type" value="Genomic_DNA"/>
</dbReference>
<evidence type="ECO:0000256" key="1">
    <source>
        <dbReference type="SAM" id="Coils"/>
    </source>
</evidence>
<feature type="coiled-coil region" evidence="1">
    <location>
        <begin position="792"/>
        <end position="863"/>
    </location>
</feature>
<evidence type="ECO:0000313" key="4">
    <source>
        <dbReference type="Proteomes" id="UP000288725"/>
    </source>
</evidence>
<feature type="coiled-coil region" evidence="1">
    <location>
        <begin position="889"/>
        <end position="930"/>
    </location>
</feature>
<keyword evidence="1" id="KW-0175">Coiled coil</keyword>
<organism evidence="3 4">
    <name type="scientific">Verticillium dahliae</name>
    <name type="common">Verticillium wilt</name>
    <dbReference type="NCBI Taxonomy" id="27337"/>
    <lineage>
        <taxon>Eukaryota</taxon>
        <taxon>Fungi</taxon>
        <taxon>Dikarya</taxon>
        <taxon>Ascomycota</taxon>
        <taxon>Pezizomycotina</taxon>
        <taxon>Sordariomycetes</taxon>
        <taxon>Hypocreomycetidae</taxon>
        <taxon>Glomerellales</taxon>
        <taxon>Plectosphaerellaceae</taxon>
        <taxon>Verticillium</taxon>
    </lineage>
</organism>
<dbReference type="Proteomes" id="UP000288725">
    <property type="component" value="Unassembled WGS sequence"/>
</dbReference>
<feature type="compositionally biased region" description="Low complexity" evidence="2">
    <location>
        <begin position="938"/>
        <end position="953"/>
    </location>
</feature>
<feature type="region of interest" description="Disordered" evidence="2">
    <location>
        <begin position="254"/>
        <end position="296"/>
    </location>
</feature>
<accession>A0A444RVF8</accession>
<feature type="region of interest" description="Disordered" evidence="2">
    <location>
        <begin position="537"/>
        <end position="563"/>
    </location>
</feature>
<sequence>MAEAPAQPPVLPLPFKLSRSEKRIILSSINGSLLRSHAALELARALTAPDGARAPDQRRGRDAYLDALAHASEAHRDAVEFHRWQQAARAQVYRGHCFRGLGAWRRAHACYVRGASVRGGAWAAVDIEGLTRECQDKMGEEAAVGTGSWPDEGPKTVSFSPVEEHLLDQASAGVPAKIADVTSEGDGPLAGESCWIRNAEGRIVAYRWEKPQLRRVEGTAYLKWWEEAVKPIELDENDIWFTNGKLDFYESSRAGSTMLPPPPLSCLEPRRGPLSLRQSEHSEKKEDTVDYGKVRPFPSRDHRELRKRVWVKPRPMSDDEKKRIIANYEADFHDFEKDAEEAGILEEGGSNEGSWDVDEDNPHGIATKRVHFLRADLEAGLSPEEKALARRQQLEQQTGEEVSDDGWFAIWSHETANDGMIERLRRWAAGRDSVPVAYFNAFIQKTYAATYDAITEEDRLRAQKLSMQIDYDARLEQDQKDYDTRVARSRADAMAAAEVALLTKMIQDTLEQILEESRLQDEPPSVAFAKAHAEASKALTDRTRAEEAVDETTNRHIPPNSQMMGEKDGHLRTAMNSLHAHLGSQPSNAASLYRLVDALLTSSGGRQESRQGLFDTQERLRQNADERAKNALRVQNLGFQHFIELEQQLHHATATVAQVQKDLRDRDDERKNLWLVVHSMENSMMKQAVVSINKYRRLVAQRVRNNLSEQSHRLLTEANKLERSIYSFEQLSEVLQNTTLPPPADIATRITDELTRIASLFESAPDSIRSLASGLLDQEIEEESKSSERLAEADTQAKLQVLEDEVKQLSDDKRRLEAQMLSIKDTTDISALLDAQDADRRRADECQREAQELHSQLRESRLQGIATAREVQTRISAMQRSLNRAHAPSKVLERQAEQVREECRTAELRAEIAEAKVKDLMATLQEVSGDGMKILPQSETETTSPTATATAAEVSDDKCTRENHRGQIERLTSELEKLKTKKEGAASKASFAARRELENELRIKTLDVERAKAELIEVRESMAVQVLAGVDERTSGIWKELVASRIAANMSNDEVGEEVRSALERSLDAHKVFNTKLLDSNCELRRLLSEHNQAYARLQLARSGEALSGEDFRGKLVELQQEVAAILGRGEDDVEAPATTTWGQGQRQSVMRIQQVFAGRPSAEEAAAGLMSRPQIEAYWKYLSFQRQRAQAVSALRHADWYGAQARLDKLDKWFEGAGPWHQFYRESEIQGSLAFVRAFCLARTSGDMRKSGDVGWTAVRDASKQELERARNICYSDGGDGVDESDILSGEETRYVQVWRNFGTRAEHELDALFFEGE</sequence>
<feature type="compositionally biased region" description="Basic and acidic residues" evidence="2">
    <location>
        <begin position="537"/>
        <end position="547"/>
    </location>
</feature>
<gene>
    <name evidence="3" type="ORF">VDGE_01516</name>
</gene>
<proteinExistence type="predicted"/>
<feature type="compositionally biased region" description="Basic and acidic residues" evidence="2">
    <location>
        <begin position="278"/>
        <end position="296"/>
    </location>
</feature>
<evidence type="ECO:0000313" key="3">
    <source>
        <dbReference type="EMBL" id="RXG45099.1"/>
    </source>
</evidence>
<reference evidence="3 4" key="1">
    <citation type="submission" date="2018-12" db="EMBL/GenBank/DDBJ databases">
        <title>Genome of Verticillium dahliae isolate Getta Getta.</title>
        <authorList>
            <person name="Gardiner D.M."/>
        </authorList>
    </citation>
    <scope>NUCLEOTIDE SEQUENCE [LARGE SCALE GENOMIC DNA]</scope>
    <source>
        <strain evidence="3 4">Getta Getta</strain>
    </source>
</reference>
<comment type="caution">
    <text evidence="3">The sequence shown here is derived from an EMBL/GenBank/DDBJ whole genome shotgun (WGS) entry which is preliminary data.</text>
</comment>
<evidence type="ECO:0000256" key="2">
    <source>
        <dbReference type="SAM" id="MobiDB-lite"/>
    </source>
</evidence>
<feature type="region of interest" description="Disordered" evidence="2">
    <location>
        <begin position="936"/>
        <end position="963"/>
    </location>
</feature>